<reference evidence="2" key="1">
    <citation type="submission" date="2023-07" db="EMBL/GenBank/DDBJ databases">
        <title>30 novel species of actinomycetes from the DSMZ collection.</title>
        <authorList>
            <person name="Nouioui I."/>
        </authorList>
    </citation>
    <scope>NUCLEOTIDE SEQUENCE [LARGE SCALE GENOMIC DNA]</scope>
    <source>
        <strain evidence="2">DSM 41921</strain>
    </source>
</reference>
<evidence type="ECO:0000313" key="1">
    <source>
        <dbReference type="EMBL" id="MDT0390796.1"/>
    </source>
</evidence>
<evidence type="ECO:0000313" key="2">
    <source>
        <dbReference type="Proteomes" id="UP001183586"/>
    </source>
</evidence>
<sequence>MQIRFTPDGSRDIGSGWERAWQAGRVDLATLTANDLRYGFFEYPVDFTVDGHAFLAAADTPLVDLMFTVGHSLHGLRTEGAATIDFTENTYVIRLELVGDRVRFTASHDAPAPAPGCPLDTYACEARRFVTDGVEYLERQHPALSRNPAMAALRALAGVRATPGCPATPGAAPRSGPCPR</sequence>
<comment type="caution">
    <text evidence="1">The sequence shown here is derived from an EMBL/GenBank/DDBJ whole genome shotgun (WGS) entry which is preliminary data.</text>
</comment>
<dbReference type="RefSeq" id="WP_311685645.1">
    <property type="nucleotide sequence ID" value="NZ_JAVREU010000012.1"/>
</dbReference>
<name>A0ABU2PG10_9ACTN</name>
<accession>A0ABU2PG10</accession>
<protein>
    <submittedName>
        <fullName evidence="1">Uncharacterized protein</fullName>
    </submittedName>
</protein>
<dbReference type="EMBL" id="JAVREU010000012">
    <property type="protein sequence ID" value="MDT0390796.1"/>
    <property type="molecule type" value="Genomic_DNA"/>
</dbReference>
<proteinExistence type="predicted"/>
<keyword evidence="2" id="KW-1185">Reference proteome</keyword>
<dbReference type="Proteomes" id="UP001183586">
    <property type="component" value="Unassembled WGS sequence"/>
</dbReference>
<organism evidence="1 2">
    <name type="scientific">Streptomyces dubilierae</name>
    <dbReference type="NCBI Taxonomy" id="3075533"/>
    <lineage>
        <taxon>Bacteria</taxon>
        <taxon>Bacillati</taxon>
        <taxon>Actinomycetota</taxon>
        <taxon>Actinomycetes</taxon>
        <taxon>Kitasatosporales</taxon>
        <taxon>Streptomycetaceae</taxon>
        <taxon>Streptomyces</taxon>
    </lineage>
</organism>
<gene>
    <name evidence="1" type="ORF">RM641_25530</name>
</gene>